<organism evidence="1 2">
    <name type="scientific">Paraburkholderia rhizosphaerae</name>
    <dbReference type="NCBI Taxonomy" id="480658"/>
    <lineage>
        <taxon>Bacteria</taxon>
        <taxon>Pseudomonadati</taxon>
        <taxon>Pseudomonadota</taxon>
        <taxon>Betaproteobacteria</taxon>
        <taxon>Burkholderiales</taxon>
        <taxon>Burkholderiaceae</taxon>
        <taxon>Paraburkholderia</taxon>
    </lineage>
</organism>
<dbReference type="OrthoDB" id="9133768at2"/>
<protein>
    <submittedName>
        <fullName evidence="1">Uncharacterized protein</fullName>
    </submittedName>
</protein>
<evidence type="ECO:0000313" key="2">
    <source>
        <dbReference type="Proteomes" id="UP000295509"/>
    </source>
</evidence>
<keyword evidence="2" id="KW-1185">Reference proteome</keyword>
<sequence>MYRMIPYRGFEIHVTLTLSAEDMYEVTMQIKGGTNFGIIGDGANAIQLRHGPFTRRWAYLVAEVAGQAAIDVLLGSSIDTNSSPLK</sequence>
<dbReference type="EMBL" id="SORE01000011">
    <property type="protein sequence ID" value="TDY48210.1"/>
    <property type="molecule type" value="Genomic_DNA"/>
</dbReference>
<gene>
    <name evidence="1" type="ORF">BX592_111145</name>
</gene>
<evidence type="ECO:0000313" key="1">
    <source>
        <dbReference type="EMBL" id="TDY48210.1"/>
    </source>
</evidence>
<dbReference type="AlphaFoldDB" id="A0A4R8LQQ6"/>
<name>A0A4R8LQQ6_9BURK</name>
<accession>A0A4R8LQQ6</accession>
<dbReference type="Proteomes" id="UP000295509">
    <property type="component" value="Unassembled WGS sequence"/>
</dbReference>
<reference evidence="1 2" key="1">
    <citation type="submission" date="2019-03" db="EMBL/GenBank/DDBJ databases">
        <title>Genomic Encyclopedia of Type Strains, Phase III (KMG-III): the genomes of soil and plant-associated and newly described type strains.</title>
        <authorList>
            <person name="Whitman W."/>
        </authorList>
    </citation>
    <scope>NUCLEOTIDE SEQUENCE [LARGE SCALE GENOMIC DNA]</scope>
    <source>
        <strain evidence="1 2">LMG 29544</strain>
    </source>
</reference>
<proteinExistence type="predicted"/>
<dbReference type="RefSeq" id="WP_134192845.1">
    <property type="nucleotide sequence ID" value="NZ_JBHLUW010000061.1"/>
</dbReference>
<comment type="caution">
    <text evidence="1">The sequence shown here is derived from an EMBL/GenBank/DDBJ whole genome shotgun (WGS) entry which is preliminary data.</text>
</comment>